<dbReference type="EMBL" id="FNCH01000005">
    <property type="protein sequence ID" value="SDG32545.1"/>
    <property type="molecule type" value="Genomic_DNA"/>
</dbReference>
<evidence type="ECO:0000313" key="2">
    <source>
        <dbReference type="Proteomes" id="UP000199643"/>
    </source>
</evidence>
<reference evidence="2" key="1">
    <citation type="submission" date="2016-10" db="EMBL/GenBank/DDBJ databases">
        <authorList>
            <person name="Varghese N."/>
            <person name="Submissions S."/>
        </authorList>
    </citation>
    <scope>NUCLEOTIDE SEQUENCE [LARGE SCALE GENOMIC DNA]</scope>
    <source>
        <strain evidence="2">DSM 17933</strain>
    </source>
</reference>
<gene>
    <name evidence="1" type="ORF">SAMN05421827_105145</name>
</gene>
<dbReference type="OrthoDB" id="755738at2"/>
<sequence>MKNYYLNGKNLKTAYGITALQAEGSNLAISGAWDFPVRTGKCFHDWGDDDGIEPYVSPEEIRFAGRDIVFVGMVSAANEKEALVSCYKLYDDIGGFNSLVPFEAEGLGQWMVLIKSEIKAEYVGSGHCKITITLREPVCDLSGAMPTNKPEYNAVADHLNNPIYINNQSLQIGSINFDGYGIDGIMFRHLGLIILAFTGHFGRPAPKDGEYTSYQNEGFKITRHGAREITMKALIVQPDYQSFKTALKGFYKLFSKEGLRYITKENDFLRDFFVKDGFAVSNVNIEAKRVVATLEMKLTEAKAWQNWSILTDANNNGIVTELGNIIIT</sequence>
<name>A0A1G7TBE0_9SPHI</name>
<dbReference type="STRING" id="405671.SAMN05421827_105145"/>
<dbReference type="RefSeq" id="WP_090498821.1">
    <property type="nucleotide sequence ID" value="NZ_FNCH01000005.1"/>
</dbReference>
<dbReference type="AlphaFoldDB" id="A0A1G7TBE0"/>
<keyword evidence="2" id="KW-1185">Reference proteome</keyword>
<proteinExistence type="predicted"/>
<organism evidence="1 2">
    <name type="scientific">Pedobacter terrae</name>
    <dbReference type="NCBI Taxonomy" id="405671"/>
    <lineage>
        <taxon>Bacteria</taxon>
        <taxon>Pseudomonadati</taxon>
        <taxon>Bacteroidota</taxon>
        <taxon>Sphingobacteriia</taxon>
        <taxon>Sphingobacteriales</taxon>
        <taxon>Sphingobacteriaceae</taxon>
        <taxon>Pedobacter</taxon>
    </lineage>
</organism>
<protein>
    <submittedName>
        <fullName evidence="1">Uncharacterized protein</fullName>
    </submittedName>
</protein>
<evidence type="ECO:0000313" key="1">
    <source>
        <dbReference type="EMBL" id="SDG32545.1"/>
    </source>
</evidence>
<accession>A0A1G7TBE0</accession>
<dbReference type="Proteomes" id="UP000199643">
    <property type="component" value="Unassembled WGS sequence"/>
</dbReference>